<organism evidence="1">
    <name type="scientific">marine sediment metagenome</name>
    <dbReference type="NCBI Taxonomy" id="412755"/>
    <lineage>
        <taxon>unclassified sequences</taxon>
        <taxon>metagenomes</taxon>
        <taxon>ecological metagenomes</taxon>
    </lineage>
</organism>
<dbReference type="AlphaFoldDB" id="X1BD54"/>
<name>X1BD54_9ZZZZ</name>
<accession>X1BD54</accession>
<protein>
    <submittedName>
        <fullName evidence="1">Uncharacterized protein</fullName>
    </submittedName>
</protein>
<reference evidence="1" key="1">
    <citation type="journal article" date="2014" name="Front. Microbiol.">
        <title>High frequency of phylogenetically diverse reductive dehalogenase-homologous genes in deep subseafloor sedimentary metagenomes.</title>
        <authorList>
            <person name="Kawai M."/>
            <person name="Futagami T."/>
            <person name="Toyoda A."/>
            <person name="Takaki Y."/>
            <person name="Nishi S."/>
            <person name="Hori S."/>
            <person name="Arai W."/>
            <person name="Tsubouchi T."/>
            <person name="Morono Y."/>
            <person name="Uchiyama I."/>
            <person name="Ito T."/>
            <person name="Fujiyama A."/>
            <person name="Inagaki F."/>
            <person name="Takami H."/>
        </authorList>
    </citation>
    <scope>NUCLEOTIDE SEQUENCE</scope>
    <source>
        <strain evidence="1">Expedition CK06-06</strain>
    </source>
</reference>
<sequence length="81" mass="9386">MEAKDTVIEYNKAEVPDFLQGILDGALRDQAEISFEAGEKQERERIIQELSDAWDRSAEDIDFVQECKRVWQALKQGKMPE</sequence>
<dbReference type="EMBL" id="BART01012522">
    <property type="protein sequence ID" value="GAG82028.1"/>
    <property type="molecule type" value="Genomic_DNA"/>
</dbReference>
<gene>
    <name evidence="1" type="ORF">S01H4_26092</name>
</gene>
<comment type="caution">
    <text evidence="1">The sequence shown here is derived from an EMBL/GenBank/DDBJ whole genome shotgun (WGS) entry which is preliminary data.</text>
</comment>
<proteinExistence type="predicted"/>
<evidence type="ECO:0000313" key="1">
    <source>
        <dbReference type="EMBL" id="GAG82028.1"/>
    </source>
</evidence>